<evidence type="ECO:0000313" key="3">
    <source>
        <dbReference type="Proteomes" id="UP000306196"/>
    </source>
</evidence>
<dbReference type="AlphaFoldDB" id="A0A5R8K854"/>
<sequence length="276" mass="30555">MKIFPAPSWMPHCSGLLFALFASIATAQNSAGVEKFDPNNFPGFVMEEVVVPVPSEIFSVLDKLGEPNWKDEVNELIIPNTSNRTELSLIFGLIVAEGFVAVQAQDKQAIEDIGREVINVARKLGLEKPVSRHAKSITDAVQQDDWKGVRREFDQTQATVRAEMQRMKDSDLAQCVSLGGWLRGTASVTSVISKNYSADRSELLNQPNLVEHFINSVTRMPQTTKNNQLITAISQGLTKIRSDMNVPRGVFSLEKTNSIRKTSDDLLALILKTKAN</sequence>
<protein>
    <submittedName>
        <fullName evidence="2">Uncharacterized protein</fullName>
    </submittedName>
</protein>
<reference evidence="2 3" key="1">
    <citation type="submission" date="2019-05" db="EMBL/GenBank/DDBJ databases">
        <title>Verrucobacter flavum gen. nov., sp. nov. a new member of the family Verrucomicrobiaceae.</title>
        <authorList>
            <person name="Szuroczki S."/>
            <person name="Abbaszade G."/>
            <person name="Szabo A."/>
            <person name="Felfoldi T."/>
            <person name="Schumann P."/>
            <person name="Boka K."/>
            <person name="Keki Z."/>
            <person name="Toumi M."/>
            <person name="Toth E."/>
        </authorList>
    </citation>
    <scope>NUCLEOTIDE SEQUENCE [LARGE SCALE GENOMIC DNA]</scope>
    <source>
        <strain evidence="2 3">MG-N-17</strain>
    </source>
</reference>
<dbReference type="OrthoDB" id="183599at2"/>
<proteinExistence type="predicted"/>
<dbReference type="RefSeq" id="WP_138088507.1">
    <property type="nucleotide sequence ID" value="NZ_VAUV01000023.1"/>
</dbReference>
<comment type="caution">
    <text evidence="2">The sequence shown here is derived from an EMBL/GenBank/DDBJ whole genome shotgun (WGS) entry which is preliminary data.</text>
</comment>
<organism evidence="2 3">
    <name type="scientific">Phragmitibacter flavus</name>
    <dbReference type="NCBI Taxonomy" id="2576071"/>
    <lineage>
        <taxon>Bacteria</taxon>
        <taxon>Pseudomonadati</taxon>
        <taxon>Verrucomicrobiota</taxon>
        <taxon>Verrucomicrobiia</taxon>
        <taxon>Verrucomicrobiales</taxon>
        <taxon>Verrucomicrobiaceae</taxon>
        <taxon>Phragmitibacter</taxon>
    </lineage>
</organism>
<accession>A0A5R8K854</accession>
<feature type="chain" id="PRO_5024286044" evidence="1">
    <location>
        <begin position="28"/>
        <end position="276"/>
    </location>
</feature>
<dbReference type="Proteomes" id="UP000306196">
    <property type="component" value="Unassembled WGS sequence"/>
</dbReference>
<evidence type="ECO:0000313" key="2">
    <source>
        <dbReference type="EMBL" id="TLD68518.1"/>
    </source>
</evidence>
<keyword evidence="1" id="KW-0732">Signal</keyword>
<evidence type="ECO:0000256" key="1">
    <source>
        <dbReference type="SAM" id="SignalP"/>
    </source>
</evidence>
<dbReference type="EMBL" id="VAUV01000023">
    <property type="protein sequence ID" value="TLD68518.1"/>
    <property type="molecule type" value="Genomic_DNA"/>
</dbReference>
<keyword evidence="3" id="KW-1185">Reference proteome</keyword>
<name>A0A5R8K854_9BACT</name>
<gene>
    <name evidence="2" type="ORF">FEM03_22190</name>
</gene>
<feature type="signal peptide" evidence="1">
    <location>
        <begin position="1"/>
        <end position="27"/>
    </location>
</feature>